<keyword evidence="3" id="KW-1185">Reference proteome</keyword>
<feature type="compositionally biased region" description="Pro residues" evidence="1">
    <location>
        <begin position="76"/>
        <end position="87"/>
    </location>
</feature>
<gene>
    <name evidence="2" type="ORF">EVAR_49116_1</name>
</gene>
<sequence>MHRLQEAADLRGLVKQTDVVKYGAVAPTLRITCLNYSSVLTTLCALSAPTHWPPIRLRVWSEIKYKSRGGSLANPGPRPAPRAPPARPTAEIELERSDNGAESLEALSSDPESHSCSKYISEQFQQAQIRRCDMPHRNVQRRAQRSRFSLEEFELFSILDLSGVINLAVRFDYVIFAFIVFAKYVCHVQLRRVRAVSDSSPAPPEISEPSSPVLGSQVGPGVATTQLVPPERAARRYVGRSLRSLRSIKSTITARAPRRRRRLP</sequence>
<feature type="region of interest" description="Disordered" evidence="1">
    <location>
        <begin position="69"/>
        <end position="89"/>
    </location>
</feature>
<comment type="caution">
    <text evidence="2">The sequence shown here is derived from an EMBL/GenBank/DDBJ whole genome shotgun (WGS) entry which is preliminary data.</text>
</comment>
<evidence type="ECO:0000313" key="3">
    <source>
        <dbReference type="Proteomes" id="UP000299102"/>
    </source>
</evidence>
<accession>A0A4C1YL25</accession>
<dbReference type="AlphaFoldDB" id="A0A4C1YL25"/>
<evidence type="ECO:0000256" key="1">
    <source>
        <dbReference type="SAM" id="MobiDB-lite"/>
    </source>
</evidence>
<dbReference type="EMBL" id="BGZK01001306">
    <property type="protein sequence ID" value="GBP76828.1"/>
    <property type="molecule type" value="Genomic_DNA"/>
</dbReference>
<dbReference type="Proteomes" id="UP000299102">
    <property type="component" value="Unassembled WGS sequence"/>
</dbReference>
<reference evidence="2 3" key="1">
    <citation type="journal article" date="2019" name="Commun. Biol.">
        <title>The bagworm genome reveals a unique fibroin gene that provides high tensile strength.</title>
        <authorList>
            <person name="Kono N."/>
            <person name="Nakamura H."/>
            <person name="Ohtoshi R."/>
            <person name="Tomita M."/>
            <person name="Numata K."/>
            <person name="Arakawa K."/>
        </authorList>
    </citation>
    <scope>NUCLEOTIDE SEQUENCE [LARGE SCALE GENOMIC DNA]</scope>
</reference>
<evidence type="ECO:0000313" key="2">
    <source>
        <dbReference type="EMBL" id="GBP76828.1"/>
    </source>
</evidence>
<feature type="region of interest" description="Disordered" evidence="1">
    <location>
        <begin position="198"/>
        <end position="225"/>
    </location>
</feature>
<name>A0A4C1YL25_EUMVA</name>
<organism evidence="2 3">
    <name type="scientific">Eumeta variegata</name>
    <name type="common">Bagworm moth</name>
    <name type="synonym">Eumeta japonica</name>
    <dbReference type="NCBI Taxonomy" id="151549"/>
    <lineage>
        <taxon>Eukaryota</taxon>
        <taxon>Metazoa</taxon>
        <taxon>Ecdysozoa</taxon>
        <taxon>Arthropoda</taxon>
        <taxon>Hexapoda</taxon>
        <taxon>Insecta</taxon>
        <taxon>Pterygota</taxon>
        <taxon>Neoptera</taxon>
        <taxon>Endopterygota</taxon>
        <taxon>Lepidoptera</taxon>
        <taxon>Glossata</taxon>
        <taxon>Ditrysia</taxon>
        <taxon>Tineoidea</taxon>
        <taxon>Psychidae</taxon>
        <taxon>Oiketicinae</taxon>
        <taxon>Eumeta</taxon>
    </lineage>
</organism>
<proteinExistence type="predicted"/>
<protein>
    <submittedName>
        <fullName evidence="2">Uncharacterized protein</fullName>
    </submittedName>
</protein>